<dbReference type="STRING" id="1509407.A0A0L1IV75"/>
<dbReference type="InterPro" id="IPR023631">
    <property type="entry name" value="Amidase_dom"/>
</dbReference>
<dbReference type="InterPro" id="IPR036928">
    <property type="entry name" value="AS_sf"/>
</dbReference>
<dbReference type="SUPFAM" id="SSF75304">
    <property type="entry name" value="Amidase signature (AS) enzymes"/>
    <property type="match status" value="1"/>
</dbReference>
<keyword evidence="4" id="KW-1185">Reference proteome</keyword>
<dbReference type="GO" id="GO:0016787">
    <property type="term" value="F:hydrolase activity"/>
    <property type="evidence" value="ECO:0007669"/>
    <property type="project" value="UniProtKB-KW"/>
</dbReference>
<keyword evidence="3" id="KW-0378">Hydrolase</keyword>
<dbReference type="GeneID" id="26811245"/>
<feature type="domain" description="Amidase" evidence="2">
    <location>
        <begin position="151"/>
        <end position="559"/>
    </location>
</feature>
<evidence type="ECO:0000259" key="2">
    <source>
        <dbReference type="Pfam" id="PF01425"/>
    </source>
</evidence>
<dbReference type="PANTHER" id="PTHR11895">
    <property type="entry name" value="TRANSAMIDASE"/>
    <property type="match status" value="1"/>
</dbReference>
<sequence length="609" mass="66415">MSSQPQFIHYPEVREGPSVPYKNEDQSIPVFRGLPLAIGATLIHNVSFIQSYFWRNAGFDIIHDIPHLKQYAARYDPTVVPVLENKPDISPSPAELTIPTQRRNRSSGYYTSADYHALYKSGELTPLAVADTLMHLIRRDTNPPGKHSIAFLDSQVERIRAAAEASTKRYKDGKPLGPLDGVPVVVKDEVHIEGYRRTVGSKLDFTGDFTGTSWCVKKWEEAGAIIVGKTTMHELGLDTNNNNPNYGTPRNPHNRNYYCGGSSGGSGYAVGAGLVPIALGADGGGSIRIPSSFCGIWGLKPSHGRISATPTVSLAQTVGVYGPMAASIDDLALAYRIMAAPAPAEQDPSSASFPDPLTTLQVHSSKPRTKTIGIVSDWIDRAEPPVRAVFDRALDFYRKQGYDVIDITIPYLPEGQRAHVLTIMTEIASGLTPDQIGKLSAPNKVLVSMGMWQISGQDFLASQRLRNIIMCHLAYLFRKHPGLLILTPSTPIPGWKINGEADLSRGLSDGKSSVRNMEYVWLANFTGCPAINCPAGYVQDTRVPVGLMAMGEWGTEEDLIAFARDGEAILDLSENQSAIKEQVDEQSTGLRIPYGEGSLWEDVIASARK</sequence>
<accession>A0A0L1IV75</accession>
<reference evidence="3 4" key="1">
    <citation type="submission" date="2014-06" db="EMBL/GenBank/DDBJ databases">
        <title>The Genome of the Aflatoxigenic Filamentous Fungus Aspergillus nomius.</title>
        <authorList>
            <person name="Moore M.G."/>
            <person name="Shannon B.M."/>
            <person name="Brian M.M."/>
        </authorList>
    </citation>
    <scope>NUCLEOTIDE SEQUENCE [LARGE SCALE GENOMIC DNA]</scope>
    <source>
        <strain evidence="3 4">NRRL 13137</strain>
    </source>
</reference>
<name>A0A0L1IV75_ASPN3</name>
<dbReference type="PROSITE" id="PS00571">
    <property type="entry name" value="AMIDASES"/>
    <property type="match status" value="1"/>
</dbReference>
<dbReference type="Proteomes" id="UP000037505">
    <property type="component" value="Unassembled WGS sequence"/>
</dbReference>
<dbReference type="OrthoDB" id="421993at2759"/>
<proteinExistence type="inferred from homology"/>
<evidence type="ECO:0000313" key="3">
    <source>
        <dbReference type="EMBL" id="KNG83399.1"/>
    </source>
</evidence>
<evidence type="ECO:0000313" key="4">
    <source>
        <dbReference type="Proteomes" id="UP000037505"/>
    </source>
</evidence>
<dbReference type="RefSeq" id="XP_015404322.1">
    <property type="nucleotide sequence ID" value="XM_015554697.1"/>
</dbReference>
<evidence type="ECO:0000256" key="1">
    <source>
        <dbReference type="ARBA" id="ARBA00009199"/>
    </source>
</evidence>
<dbReference type="EMBL" id="JNOM01000271">
    <property type="protein sequence ID" value="KNG83399.1"/>
    <property type="molecule type" value="Genomic_DNA"/>
</dbReference>
<comment type="similarity">
    <text evidence="1">Belongs to the amidase family.</text>
</comment>
<dbReference type="InterPro" id="IPR020556">
    <property type="entry name" value="Amidase_CS"/>
</dbReference>
<gene>
    <name evidence="3" type="ORF">ANOM_009441</name>
</gene>
<protein>
    <submittedName>
        <fullName evidence="3">N-acylethanolamine amidohydrolase</fullName>
    </submittedName>
</protein>
<organism evidence="3 4">
    <name type="scientific">Aspergillus nomiae NRRL (strain ATCC 15546 / NRRL 13137 / CBS 260.88 / M93)</name>
    <dbReference type="NCBI Taxonomy" id="1509407"/>
    <lineage>
        <taxon>Eukaryota</taxon>
        <taxon>Fungi</taxon>
        <taxon>Dikarya</taxon>
        <taxon>Ascomycota</taxon>
        <taxon>Pezizomycotina</taxon>
        <taxon>Eurotiomycetes</taxon>
        <taxon>Eurotiomycetidae</taxon>
        <taxon>Eurotiales</taxon>
        <taxon>Aspergillaceae</taxon>
        <taxon>Aspergillus</taxon>
        <taxon>Aspergillus subgen. Circumdati</taxon>
    </lineage>
</organism>
<dbReference type="AlphaFoldDB" id="A0A0L1IV75"/>
<dbReference type="Pfam" id="PF01425">
    <property type="entry name" value="Amidase"/>
    <property type="match status" value="1"/>
</dbReference>
<dbReference type="Gene3D" id="3.90.1300.10">
    <property type="entry name" value="Amidase signature (AS) domain"/>
    <property type="match status" value="1"/>
</dbReference>
<dbReference type="InterPro" id="IPR000120">
    <property type="entry name" value="Amidase"/>
</dbReference>
<dbReference type="PANTHER" id="PTHR11895:SF67">
    <property type="entry name" value="AMIDASE DOMAIN-CONTAINING PROTEIN"/>
    <property type="match status" value="1"/>
</dbReference>
<comment type="caution">
    <text evidence="3">The sequence shown here is derived from an EMBL/GenBank/DDBJ whole genome shotgun (WGS) entry which is preliminary data.</text>
</comment>